<dbReference type="PROSITE" id="PS50089">
    <property type="entry name" value="ZF_RING_2"/>
    <property type="match status" value="1"/>
</dbReference>
<dbReference type="EMBL" id="CAJGYO010000005">
    <property type="protein sequence ID" value="CAD6228428.1"/>
    <property type="molecule type" value="Genomic_DNA"/>
</dbReference>
<evidence type="ECO:0000313" key="4">
    <source>
        <dbReference type="EMBL" id="CAD6228428.1"/>
    </source>
</evidence>
<dbReference type="Pfam" id="PF14624">
    <property type="entry name" value="Vwaint"/>
    <property type="match status" value="1"/>
</dbReference>
<organism evidence="4 5">
    <name type="scientific">Miscanthus lutarioriparius</name>
    <dbReference type="NCBI Taxonomy" id="422564"/>
    <lineage>
        <taxon>Eukaryota</taxon>
        <taxon>Viridiplantae</taxon>
        <taxon>Streptophyta</taxon>
        <taxon>Embryophyta</taxon>
        <taxon>Tracheophyta</taxon>
        <taxon>Spermatophyta</taxon>
        <taxon>Magnoliopsida</taxon>
        <taxon>Liliopsida</taxon>
        <taxon>Poales</taxon>
        <taxon>Poaceae</taxon>
        <taxon>PACMAD clade</taxon>
        <taxon>Panicoideae</taxon>
        <taxon>Andropogonodae</taxon>
        <taxon>Andropogoneae</taxon>
        <taxon>Saccharinae</taxon>
        <taxon>Miscanthus</taxon>
    </lineage>
</organism>
<name>A0A811NND6_9POAL</name>
<evidence type="ECO:0000256" key="1">
    <source>
        <dbReference type="PROSITE-ProRule" id="PRU00175"/>
    </source>
</evidence>
<protein>
    <recommendedName>
        <fullName evidence="3">RING-type domain-containing protein</fullName>
    </recommendedName>
</protein>
<accession>A0A811NND6</accession>
<keyword evidence="1" id="KW-0862">Zinc</keyword>
<feature type="region of interest" description="Disordered" evidence="2">
    <location>
        <begin position="66"/>
        <end position="86"/>
    </location>
</feature>
<gene>
    <name evidence="4" type="ORF">NCGR_LOCUS19222</name>
</gene>
<dbReference type="SUPFAM" id="SSF57850">
    <property type="entry name" value="RING/U-box"/>
    <property type="match status" value="1"/>
</dbReference>
<sequence>MAATTMGMGMTKVCSRCPVCFGGMGHGQAIFTAECSRTFHLRCVPRQSVCPVCAARWRDAAIEPMNADDETVGPPQAHAPIGGGGRSGTAAGTAGLLVLKTHCEYPALAKAAARGHGSGAGCGRTRLLRREAVRILDARRESMARSAPALSGDATCEALAAKVHELSLRVSDEREYQLTGRACFLAAMSSHAQQRCSSVRLTRPLSSGLQFGCAGSAMLVTPAMRKMEKLSETSRAQHAPEYGRSKAAAVPLPPRSHLEARLPSAVPRLGVFQRKRRPVPLKRLANATSFSLVRRSVFCPFSEDMNEDDEFDHKHNSQME</sequence>
<dbReference type="SMART" id="SM00184">
    <property type="entry name" value="RING"/>
    <property type="match status" value="1"/>
</dbReference>
<evidence type="ECO:0000313" key="5">
    <source>
        <dbReference type="Proteomes" id="UP000604825"/>
    </source>
</evidence>
<dbReference type="Gene3D" id="3.30.40.10">
    <property type="entry name" value="Zinc/RING finger domain, C3HC4 (zinc finger)"/>
    <property type="match status" value="1"/>
</dbReference>
<reference evidence="4" key="1">
    <citation type="submission" date="2020-10" db="EMBL/GenBank/DDBJ databases">
        <authorList>
            <person name="Han B."/>
            <person name="Lu T."/>
            <person name="Zhao Q."/>
            <person name="Huang X."/>
            <person name="Zhao Y."/>
        </authorList>
    </citation>
    <scope>NUCLEOTIDE SEQUENCE</scope>
</reference>
<proteinExistence type="predicted"/>
<dbReference type="InterPro" id="IPR051266">
    <property type="entry name" value="CLCR"/>
</dbReference>
<dbReference type="InterPro" id="IPR013083">
    <property type="entry name" value="Znf_RING/FYVE/PHD"/>
</dbReference>
<dbReference type="PANTHER" id="PTHR10579">
    <property type="entry name" value="CALCIUM-ACTIVATED CHLORIDE CHANNEL REGULATOR"/>
    <property type="match status" value="1"/>
</dbReference>
<dbReference type="Proteomes" id="UP000604825">
    <property type="component" value="Unassembled WGS sequence"/>
</dbReference>
<comment type="caution">
    <text evidence="4">The sequence shown here is derived from an EMBL/GenBank/DDBJ whole genome shotgun (WGS) entry which is preliminary data.</text>
</comment>
<evidence type="ECO:0000259" key="3">
    <source>
        <dbReference type="PROSITE" id="PS50089"/>
    </source>
</evidence>
<dbReference type="OrthoDB" id="712852at2759"/>
<keyword evidence="1" id="KW-0863">Zinc-finger</keyword>
<dbReference type="InterPro" id="IPR001841">
    <property type="entry name" value="Znf_RING"/>
</dbReference>
<feature type="domain" description="RING-type" evidence="3">
    <location>
        <begin position="17"/>
        <end position="53"/>
    </location>
</feature>
<dbReference type="GO" id="GO:0008270">
    <property type="term" value="F:zinc ion binding"/>
    <property type="evidence" value="ECO:0007669"/>
    <property type="project" value="UniProtKB-KW"/>
</dbReference>
<dbReference type="PANTHER" id="PTHR10579:SF135">
    <property type="entry name" value="OS12G0203500 PROTEIN"/>
    <property type="match status" value="1"/>
</dbReference>
<dbReference type="InterPro" id="IPR032838">
    <property type="entry name" value="Vwaint_dom"/>
</dbReference>
<keyword evidence="5" id="KW-1185">Reference proteome</keyword>
<keyword evidence="1" id="KW-0479">Metal-binding</keyword>
<evidence type="ECO:0000256" key="2">
    <source>
        <dbReference type="SAM" id="MobiDB-lite"/>
    </source>
</evidence>
<dbReference type="AlphaFoldDB" id="A0A811NND6"/>